<keyword evidence="2" id="KW-0326">Glycosidase</keyword>
<keyword evidence="4" id="KW-0472">Membrane</keyword>
<proteinExistence type="predicted"/>
<dbReference type="OrthoDB" id="6020543at2759"/>
<dbReference type="GO" id="GO:0004568">
    <property type="term" value="F:chitinase activity"/>
    <property type="evidence" value="ECO:0007669"/>
    <property type="project" value="TreeGrafter"/>
</dbReference>
<feature type="transmembrane region" description="Helical" evidence="4">
    <location>
        <begin position="365"/>
        <end position="390"/>
    </location>
</feature>
<dbReference type="EMBL" id="KV425920">
    <property type="protein sequence ID" value="KZV98360.1"/>
    <property type="molecule type" value="Genomic_DNA"/>
</dbReference>
<organism evidence="6 7">
    <name type="scientific">Exidia glandulosa HHB12029</name>
    <dbReference type="NCBI Taxonomy" id="1314781"/>
    <lineage>
        <taxon>Eukaryota</taxon>
        <taxon>Fungi</taxon>
        <taxon>Dikarya</taxon>
        <taxon>Basidiomycota</taxon>
        <taxon>Agaricomycotina</taxon>
        <taxon>Agaricomycetes</taxon>
        <taxon>Auriculariales</taxon>
        <taxon>Exidiaceae</taxon>
        <taxon>Exidia</taxon>
    </lineage>
</organism>
<evidence type="ECO:0000256" key="1">
    <source>
        <dbReference type="ARBA" id="ARBA00022801"/>
    </source>
</evidence>
<evidence type="ECO:0000313" key="7">
    <source>
        <dbReference type="Proteomes" id="UP000077266"/>
    </source>
</evidence>
<dbReference type="PANTHER" id="PTHR45708:SF49">
    <property type="entry name" value="ENDOCHITINASE"/>
    <property type="match status" value="1"/>
</dbReference>
<dbReference type="Proteomes" id="UP000077266">
    <property type="component" value="Unassembled WGS sequence"/>
</dbReference>
<evidence type="ECO:0000256" key="2">
    <source>
        <dbReference type="ARBA" id="ARBA00023295"/>
    </source>
</evidence>
<dbReference type="STRING" id="1314781.A0A165LUV6"/>
<protein>
    <submittedName>
        <fullName evidence="6">Glycoside hydrolase</fullName>
    </submittedName>
</protein>
<dbReference type="InterPro" id="IPR017853">
    <property type="entry name" value="GH"/>
</dbReference>
<dbReference type="InParanoid" id="A0A165LUV6"/>
<gene>
    <name evidence="6" type="ORF">EXIGLDRAFT_701424</name>
</gene>
<keyword evidence="1 6" id="KW-0378">Hydrolase</keyword>
<dbReference type="AlphaFoldDB" id="A0A165LUV6"/>
<evidence type="ECO:0000256" key="4">
    <source>
        <dbReference type="SAM" id="Phobius"/>
    </source>
</evidence>
<dbReference type="InterPro" id="IPR001223">
    <property type="entry name" value="Glyco_hydro18_cat"/>
</dbReference>
<sequence length="509" mass="54234">MSRSDNIVAYWGGNADEDRLSAYCDATVNVITISTIIYQGEGQLPTMLDMEQPCGQAFFANTQLAYCPDLATDITHCQSKGIAVMVSLDSGNGTDIDWYGSESRARAYANLLWDLFLGGQSISRPFGDAQLDGVDFPCSWSDFASGCKAFLDQLQSHFQSDTVSRPYYSVVSVFCSDITSSGLITANLDAIYVAVHTGACSVAHYGDDALWNYGSWDSWVTSQADSDALKLYLLVPASATFGVDYVNPDRLAYIAMSTAARYPAHFGGIVYFDAAAAAANNGFQKSLRHAFSNVSHTSSLGIVPAVSTLSFSPVKTATSTSAGTASVSPTSSPTAPSQAPSFTLATAQETAPGSLASSKASKSTLVIAIVVAFAILVLAGIISFISVCIYRRRKRKVAEAGARLEGEEESNEASEPILRPFYAYPQPSSSVLDSEKPVALSHPTVMSSSPGRVQGLTMSHLQAIQVRRDSEDTIISVLHGSPRTLKNRSHYCQGMDMVISPVPLSPALA</sequence>
<keyword evidence="4" id="KW-0812">Transmembrane</keyword>
<evidence type="ECO:0000313" key="6">
    <source>
        <dbReference type="EMBL" id="KZV98360.1"/>
    </source>
</evidence>
<dbReference type="PANTHER" id="PTHR45708">
    <property type="entry name" value="ENDOCHITINASE"/>
    <property type="match status" value="1"/>
</dbReference>
<feature type="region of interest" description="Disordered" evidence="3">
    <location>
        <begin position="319"/>
        <end position="341"/>
    </location>
</feature>
<keyword evidence="7" id="KW-1185">Reference proteome</keyword>
<dbReference type="InterPro" id="IPR050542">
    <property type="entry name" value="Glycosyl_Hydrlase18_Chitinase"/>
</dbReference>
<feature type="domain" description="GH18" evidence="5">
    <location>
        <begin position="5"/>
        <end position="294"/>
    </location>
</feature>
<keyword evidence="4" id="KW-1133">Transmembrane helix</keyword>
<evidence type="ECO:0000256" key="3">
    <source>
        <dbReference type="SAM" id="MobiDB-lite"/>
    </source>
</evidence>
<dbReference type="SUPFAM" id="SSF51445">
    <property type="entry name" value="(Trans)glycosidases"/>
    <property type="match status" value="1"/>
</dbReference>
<dbReference type="GO" id="GO:0005975">
    <property type="term" value="P:carbohydrate metabolic process"/>
    <property type="evidence" value="ECO:0007669"/>
    <property type="project" value="InterPro"/>
</dbReference>
<dbReference type="Gene3D" id="3.20.20.80">
    <property type="entry name" value="Glycosidases"/>
    <property type="match status" value="1"/>
</dbReference>
<dbReference type="PROSITE" id="PS51910">
    <property type="entry name" value="GH18_2"/>
    <property type="match status" value="1"/>
</dbReference>
<name>A0A165LUV6_EXIGL</name>
<evidence type="ECO:0000259" key="5">
    <source>
        <dbReference type="PROSITE" id="PS51910"/>
    </source>
</evidence>
<reference evidence="6 7" key="1">
    <citation type="journal article" date="2016" name="Mol. Biol. Evol.">
        <title>Comparative Genomics of Early-Diverging Mushroom-Forming Fungi Provides Insights into the Origins of Lignocellulose Decay Capabilities.</title>
        <authorList>
            <person name="Nagy L.G."/>
            <person name="Riley R."/>
            <person name="Tritt A."/>
            <person name="Adam C."/>
            <person name="Daum C."/>
            <person name="Floudas D."/>
            <person name="Sun H."/>
            <person name="Yadav J.S."/>
            <person name="Pangilinan J."/>
            <person name="Larsson K.H."/>
            <person name="Matsuura K."/>
            <person name="Barry K."/>
            <person name="Labutti K."/>
            <person name="Kuo R."/>
            <person name="Ohm R.A."/>
            <person name="Bhattacharya S.S."/>
            <person name="Shirouzu T."/>
            <person name="Yoshinaga Y."/>
            <person name="Martin F.M."/>
            <person name="Grigoriev I.V."/>
            <person name="Hibbett D.S."/>
        </authorList>
    </citation>
    <scope>NUCLEOTIDE SEQUENCE [LARGE SCALE GENOMIC DNA]</scope>
    <source>
        <strain evidence="6 7">HHB12029</strain>
    </source>
</reference>
<dbReference type="GO" id="GO:0005576">
    <property type="term" value="C:extracellular region"/>
    <property type="evidence" value="ECO:0007669"/>
    <property type="project" value="TreeGrafter"/>
</dbReference>
<accession>A0A165LUV6</accession>